<name>A0A401WGH3_STREY</name>
<dbReference type="Proteomes" id="UP000286746">
    <property type="component" value="Unassembled WGS sequence"/>
</dbReference>
<dbReference type="EMBL" id="BHZD01000001">
    <property type="protein sequence ID" value="GCD48429.1"/>
    <property type="molecule type" value="Genomic_DNA"/>
</dbReference>
<gene>
    <name evidence="1" type="ORF">GKJPGBOP_08227</name>
</gene>
<organism evidence="1 2">
    <name type="scientific">Streptomyces paromomycinus</name>
    <name type="common">Streptomyces rimosus subsp. paromomycinus</name>
    <dbReference type="NCBI Taxonomy" id="92743"/>
    <lineage>
        <taxon>Bacteria</taxon>
        <taxon>Bacillati</taxon>
        <taxon>Actinomycetota</taxon>
        <taxon>Actinomycetes</taxon>
        <taxon>Kitasatosporales</taxon>
        <taxon>Streptomycetaceae</taxon>
        <taxon>Streptomyces</taxon>
    </lineage>
</organism>
<proteinExistence type="predicted"/>
<comment type="caution">
    <text evidence="1">The sequence shown here is derived from an EMBL/GenBank/DDBJ whole genome shotgun (WGS) entry which is preliminary data.</text>
</comment>
<evidence type="ECO:0000313" key="1">
    <source>
        <dbReference type="EMBL" id="GCD48429.1"/>
    </source>
</evidence>
<sequence>MGAITGAFGMGGVVIGQRQAGKVAREQAQIQARAMLEQHSTDALRDAGVACLAAIAAYESAAWALYNALYHRDEDRCAAAEPAYLDNWRTVEGACAAAAVAGSDDLQTRAQELTGAVRDHANHLDDWHASQESASRHRSTR</sequence>
<dbReference type="RefSeq" id="WP_125058346.1">
    <property type="nucleotide sequence ID" value="NZ_BHZD01000001.1"/>
</dbReference>
<keyword evidence="2" id="KW-1185">Reference proteome</keyword>
<dbReference type="AlphaFoldDB" id="A0A401WGH3"/>
<reference evidence="1 2" key="1">
    <citation type="submission" date="2018-11" db="EMBL/GenBank/DDBJ databases">
        <title>Whole genome sequence of Streptomyces paromomycinus NBRC 15454(T).</title>
        <authorList>
            <person name="Komaki H."/>
            <person name="Tamura T."/>
        </authorList>
    </citation>
    <scope>NUCLEOTIDE SEQUENCE [LARGE SCALE GENOMIC DNA]</scope>
    <source>
        <strain evidence="1 2">NBRC 15454</strain>
    </source>
</reference>
<accession>A0A401WGH3</accession>
<evidence type="ECO:0000313" key="2">
    <source>
        <dbReference type="Proteomes" id="UP000286746"/>
    </source>
</evidence>
<protein>
    <submittedName>
        <fullName evidence="1">Uncharacterized protein</fullName>
    </submittedName>
</protein>